<dbReference type="SMART" id="SM00986">
    <property type="entry name" value="UDG"/>
    <property type="match status" value="1"/>
</dbReference>
<dbReference type="Proteomes" id="UP000259610">
    <property type="component" value="Unassembled WGS sequence"/>
</dbReference>
<dbReference type="InterPro" id="IPR036895">
    <property type="entry name" value="Uracil-DNA_glycosylase-like_sf"/>
</dbReference>
<sequence>MSDDLQSLIEDMRQCRLCEAEMERAPNPIFQLSDSARILVAGQAPGNLADTTGTPFNDPSGDRLRDWMGVSREEFYDRSKLAILPMGLCFPGYDAKGGDIPPMKRCADVWRQRVLDLLPRIEVFLLVGGYAQRWHLGRRVEKTLTATVANWKSYTSDRMFTLPHPSWRNTAWLKRNPWFEADVLPDLRRAIRSALSGS</sequence>
<protein>
    <submittedName>
        <fullName evidence="2">Uracil-DNA glycosylase</fullName>
    </submittedName>
</protein>
<dbReference type="InterPro" id="IPR005122">
    <property type="entry name" value="Uracil-DNA_glycosylase-like"/>
</dbReference>
<dbReference type="Gene3D" id="3.40.470.10">
    <property type="entry name" value="Uracil-DNA glycosylase-like domain"/>
    <property type="match status" value="1"/>
</dbReference>
<dbReference type="PANTHER" id="PTHR42160:SF1">
    <property type="entry name" value="URACIL-DNA GLYCOSYLASE SUPERFAMILY PROTEIN"/>
    <property type="match status" value="1"/>
</dbReference>
<dbReference type="SMART" id="SM00987">
    <property type="entry name" value="UreE_C"/>
    <property type="match status" value="1"/>
</dbReference>
<dbReference type="SUPFAM" id="SSF52141">
    <property type="entry name" value="Uracil-DNA glycosylase-like"/>
    <property type="match status" value="1"/>
</dbReference>
<dbReference type="InterPro" id="IPR047124">
    <property type="entry name" value="HI_0220.2"/>
</dbReference>
<dbReference type="RefSeq" id="WP_272993285.1">
    <property type="nucleotide sequence ID" value="NZ_CAJWRG010000021.1"/>
</dbReference>
<evidence type="ECO:0000313" key="2">
    <source>
        <dbReference type="EMBL" id="HAE29366.1"/>
    </source>
</evidence>
<dbReference type="CDD" id="cd10033">
    <property type="entry name" value="UDG_like"/>
    <property type="match status" value="1"/>
</dbReference>
<accession>A0A3B9H4J6</accession>
<evidence type="ECO:0000259" key="1">
    <source>
        <dbReference type="SMART" id="SM00986"/>
    </source>
</evidence>
<comment type="caution">
    <text evidence="2">The sequence shown here is derived from an EMBL/GenBank/DDBJ whole genome shotgun (WGS) entry which is preliminary data.</text>
</comment>
<reference evidence="2 3" key="1">
    <citation type="journal article" date="2018" name="Nat. Biotechnol.">
        <title>A standardized bacterial taxonomy based on genome phylogeny substantially revises the tree of life.</title>
        <authorList>
            <person name="Parks D.H."/>
            <person name="Chuvochina M."/>
            <person name="Waite D.W."/>
            <person name="Rinke C."/>
            <person name="Skarshewski A."/>
            <person name="Chaumeil P.A."/>
            <person name="Hugenholtz P."/>
        </authorList>
    </citation>
    <scope>NUCLEOTIDE SEQUENCE [LARGE SCALE GENOMIC DNA]</scope>
    <source>
        <strain evidence="2">UBA8733</strain>
    </source>
</reference>
<evidence type="ECO:0000313" key="3">
    <source>
        <dbReference type="Proteomes" id="UP000259610"/>
    </source>
</evidence>
<name>A0A3B9H4J6_9PROT</name>
<proteinExistence type="predicted"/>
<dbReference type="AlphaFoldDB" id="A0A3B9H4J6"/>
<feature type="domain" description="Uracil-DNA glycosylase-like" evidence="1">
    <location>
        <begin position="29"/>
        <end position="188"/>
    </location>
</feature>
<organism evidence="2 3">
    <name type="scientific">Hyphomonas adhaerens</name>
    <dbReference type="NCBI Taxonomy" id="81029"/>
    <lineage>
        <taxon>Bacteria</taxon>
        <taxon>Pseudomonadati</taxon>
        <taxon>Pseudomonadota</taxon>
        <taxon>Alphaproteobacteria</taxon>
        <taxon>Hyphomonadales</taxon>
        <taxon>Hyphomonadaceae</taxon>
        <taxon>Hyphomonas</taxon>
    </lineage>
</organism>
<gene>
    <name evidence="2" type="ORF">DCG58_19580</name>
</gene>
<dbReference type="Pfam" id="PF03167">
    <property type="entry name" value="UDG"/>
    <property type="match status" value="1"/>
</dbReference>
<dbReference type="EMBL" id="DMAN01000445">
    <property type="protein sequence ID" value="HAE29366.1"/>
    <property type="molecule type" value="Genomic_DNA"/>
</dbReference>
<dbReference type="PANTHER" id="PTHR42160">
    <property type="entry name" value="URACIL-DNA GLYCOSYLASE SUPERFAMILY PROTEIN"/>
    <property type="match status" value="1"/>
</dbReference>